<dbReference type="EMBL" id="JAIWYP010000004">
    <property type="protein sequence ID" value="KAH3829968.1"/>
    <property type="molecule type" value="Genomic_DNA"/>
</dbReference>
<keyword evidence="2" id="KW-1185">Reference proteome</keyword>
<sequence length="79" mass="8619">MKLVGEAIAVAMAKIILTIWMEKTLDGENVFGAVDPVSGHLSIGKRQPQDNYRTINQSYQPTVYRSGVNGFDPHSGSVL</sequence>
<gene>
    <name evidence="1" type="ORF">DPMN_103201</name>
</gene>
<reference evidence="1" key="1">
    <citation type="journal article" date="2019" name="bioRxiv">
        <title>The Genome of the Zebra Mussel, Dreissena polymorpha: A Resource for Invasive Species Research.</title>
        <authorList>
            <person name="McCartney M.A."/>
            <person name="Auch B."/>
            <person name="Kono T."/>
            <person name="Mallez S."/>
            <person name="Zhang Y."/>
            <person name="Obille A."/>
            <person name="Becker A."/>
            <person name="Abrahante J.E."/>
            <person name="Garbe J."/>
            <person name="Badalamenti J.P."/>
            <person name="Herman A."/>
            <person name="Mangelson H."/>
            <person name="Liachko I."/>
            <person name="Sullivan S."/>
            <person name="Sone E.D."/>
            <person name="Koren S."/>
            <person name="Silverstein K.A.T."/>
            <person name="Beckman K.B."/>
            <person name="Gohl D.M."/>
        </authorList>
    </citation>
    <scope>NUCLEOTIDE SEQUENCE</scope>
    <source>
        <strain evidence="1">Duluth1</strain>
        <tissue evidence="1">Whole animal</tissue>
    </source>
</reference>
<accession>A0A9D4K2K1</accession>
<proteinExistence type="predicted"/>
<evidence type="ECO:0000313" key="1">
    <source>
        <dbReference type="EMBL" id="KAH3829968.1"/>
    </source>
</evidence>
<organism evidence="1 2">
    <name type="scientific">Dreissena polymorpha</name>
    <name type="common">Zebra mussel</name>
    <name type="synonym">Mytilus polymorpha</name>
    <dbReference type="NCBI Taxonomy" id="45954"/>
    <lineage>
        <taxon>Eukaryota</taxon>
        <taxon>Metazoa</taxon>
        <taxon>Spiralia</taxon>
        <taxon>Lophotrochozoa</taxon>
        <taxon>Mollusca</taxon>
        <taxon>Bivalvia</taxon>
        <taxon>Autobranchia</taxon>
        <taxon>Heteroconchia</taxon>
        <taxon>Euheterodonta</taxon>
        <taxon>Imparidentia</taxon>
        <taxon>Neoheterodontei</taxon>
        <taxon>Myida</taxon>
        <taxon>Dreissenoidea</taxon>
        <taxon>Dreissenidae</taxon>
        <taxon>Dreissena</taxon>
    </lineage>
</organism>
<comment type="caution">
    <text evidence="1">The sequence shown here is derived from an EMBL/GenBank/DDBJ whole genome shotgun (WGS) entry which is preliminary data.</text>
</comment>
<reference evidence="1" key="2">
    <citation type="submission" date="2020-11" db="EMBL/GenBank/DDBJ databases">
        <authorList>
            <person name="McCartney M.A."/>
            <person name="Auch B."/>
            <person name="Kono T."/>
            <person name="Mallez S."/>
            <person name="Becker A."/>
            <person name="Gohl D.M."/>
            <person name="Silverstein K.A.T."/>
            <person name="Koren S."/>
            <person name="Bechman K.B."/>
            <person name="Herman A."/>
            <person name="Abrahante J.E."/>
            <person name="Garbe J."/>
        </authorList>
    </citation>
    <scope>NUCLEOTIDE SEQUENCE</scope>
    <source>
        <strain evidence="1">Duluth1</strain>
        <tissue evidence="1">Whole animal</tissue>
    </source>
</reference>
<dbReference type="Proteomes" id="UP000828390">
    <property type="component" value="Unassembled WGS sequence"/>
</dbReference>
<name>A0A9D4K2K1_DREPO</name>
<evidence type="ECO:0000313" key="2">
    <source>
        <dbReference type="Proteomes" id="UP000828390"/>
    </source>
</evidence>
<protein>
    <submittedName>
        <fullName evidence="1">Uncharacterized protein</fullName>
    </submittedName>
</protein>
<dbReference type="AlphaFoldDB" id="A0A9D4K2K1"/>